<feature type="compositionally biased region" description="Basic residues" evidence="1">
    <location>
        <begin position="41"/>
        <end position="54"/>
    </location>
</feature>
<keyword evidence="3" id="KW-1185">Reference proteome</keyword>
<feature type="compositionally biased region" description="Basic and acidic residues" evidence="1">
    <location>
        <begin position="55"/>
        <end position="68"/>
    </location>
</feature>
<reference evidence="2 3" key="1">
    <citation type="submission" date="2019-09" db="EMBL/GenBank/DDBJ databases">
        <title>A chromosome-level genome assembly of the Chinese tupelo Nyssa sinensis.</title>
        <authorList>
            <person name="Yang X."/>
            <person name="Kang M."/>
            <person name="Yang Y."/>
            <person name="Xiong H."/>
            <person name="Wang M."/>
            <person name="Zhang Z."/>
            <person name="Wang Z."/>
            <person name="Wu H."/>
            <person name="Ma T."/>
            <person name="Liu J."/>
            <person name="Xi Z."/>
        </authorList>
    </citation>
    <scope>NUCLEOTIDE SEQUENCE [LARGE SCALE GENOMIC DNA]</scope>
    <source>
        <strain evidence="2">J267</strain>
        <tissue evidence="2">Leaf</tissue>
    </source>
</reference>
<sequence>MGDRSSKSKKTKKKKHLEDSTLSASSLSSSPVSSDNDESSRKRHKRSRHRHRDERRRSDGSSRREKDKRERKKRDRERKHRKDRSRRSRREGKKNVSDSESDGESGSSSDDDNSETARSRVEPKDVLRDILKQFPGVASDLEQLLRMIDDGQAVDIKGLSERSLVKHLMKLLRSLNLKENGDQVFLLPSNVRPTLEVVGPIIRSHLELQQQQLDRLGSSNDIQSISLDAECRQEVDDNNSAIPFSEEDAAGPRRRMIGPEMPSAELLAAAAKLTEAEAELREAELDEDSEVFIGPPPPAVVTEAESANEAERFEEVTRIMEAEVDSLYDVLGVNRNMSADNIKKR</sequence>
<name>A0A5J5B7R0_9ASTE</name>
<evidence type="ECO:0000313" key="2">
    <source>
        <dbReference type="EMBL" id="KAA8538624.1"/>
    </source>
</evidence>
<feature type="region of interest" description="Disordered" evidence="1">
    <location>
        <begin position="1"/>
        <end position="122"/>
    </location>
</feature>
<accession>A0A5J5B7R0</accession>
<protein>
    <submittedName>
        <fullName evidence="2">Uncharacterized protein</fullName>
    </submittedName>
</protein>
<dbReference type="EMBL" id="CM018038">
    <property type="protein sequence ID" value="KAA8538624.1"/>
    <property type="molecule type" value="Genomic_DNA"/>
</dbReference>
<dbReference type="AlphaFoldDB" id="A0A5J5B7R0"/>
<feature type="compositionally biased region" description="Acidic residues" evidence="1">
    <location>
        <begin position="99"/>
        <end position="114"/>
    </location>
</feature>
<dbReference type="OrthoDB" id="342454at2759"/>
<organism evidence="2 3">
    <name type="scientific">Nyssa sinensis</name>
    <dbReference type="NCBI Taxonomy" id="561372"/>
    <lineage>
        <taxon>Eukaryota</taxon>
        <taxon>Viridiplantae</taxon>
        <taxon>Streptophyta</taxon>
        <taxon>Embryophyta</taxon>
        <taxon>Tracheophyta</taxon>
        <taxon>Spermatophyta</taxon>
        <taxon>Magnoliopsida</taxon>
        <taxon>eudicotyledons</taxon>
        <taxon>Gunneridae</taxon>
        <taxon>Pentapetalae</taxon>
        <taxon>asterids</taxon>
        <taxon>Cornales</taxon>
        <taxon>Nyssaceae</taxon>
        <taxon>Nyssa</taxon>
    </lineage>
</organism>
<proteinExistence type="predicted"/>
<dbReference type="PANTHER" id="PTHR47422">
    <property type="entry name" value="DNAJ HEAT SHOCK N-TERMINAL DOMAIN-CONTAINING PROTEIN"/>
    <property type="match status" value="1"/>
</dbReference>
<dbReference type="PANTHER" id="PTHR47422:SF1">
    <property type="entry name" value="DNAJ HEAT SHOCK N-TERMINAL DOMAIN-CONTAINING PROTEIN"/>
    <property type="match status" value="1"/>
</dbReference>
<feature type="compositionally biased region" description="Basic residues" evidence="1">
    <location>
        <begin position="69"/>
        <end position="92"/>
    </location>
</feature>
<evidence type="ECO:0000256" key="1">
    <source>
        <dbReference type="SAM" id="MobiDB-lite"/>
    </source>
</evidence>
<evidence type="ECO:0000313" key="3">
    <source>
        <dbReference type="Proteomes" id="UP000325577"/>
    </source>
</evidence>
<gene>
    <name evidence="2" type="ORF">F0562_028182</name>
</gene>
<feature type="compositionally biased region" description="Low complexity" evidence="1">
    <location>
        <begin position="20"/>
        <end position="34"/>
    </location>
</feature>
<dbReference type="Proteomes" id="UP000325577">
    <property type="component" value="Linkage Group LG15"/>
</dbReference>